<evidence type="ECO:0000313" key="1">
    <source>
        <dbReference type="EMBL" id="OPE58721.1"/>
    </source>
</evidence>
<gene>
    <name evidence="1" type="ORF">BTW15_18255</name>
</gene>
<comment type="caution">
    <text evidence="1">The sequence shown here is derived from an EMBL/GenBank/DDBJ whole genome shotgun (WGS) entry which is preliminary data.</text>
</comment>
<accession>A0AB36KQ54</accession>
<proteinExistence type="predicted"/>
<name>A0AB36KQ54_PSEUB</name>
<evidence type="ECO:0000313" key="2">
    <source>
        <dbReference type="Proteomes" id="UP000189855"/>
    </source>
</evidence>
<dbReference type="EMBL" id="MSDS01000021">
    <property type="protein sequence ID" value="OPE58721.1"/>
    <property type="molecule type" value="Genomic_DNA"/>
</dbReference>
<dbReference type="AlphaFoldDB" id="A0AB36KQ54"/>
<reference evidence="1 2" key="1">
    <citation type="journal article" date="2017" name="Mol. Ecol.">
        <title>Adaptation of the pathogen, Pseudomonas syringae, during experimental evolution on a native vs. alternative host plant.</title>
        <authorList>
            <person name="Meaden S."/>
            <person name="Koskella B."/>
        </authorList>
    </citation>
    <scope>NUCLEOTIDE SEQUENCE [LARGE SCALE GENOMIC DNA]</scope>
    <source>
        <strain evidence="1 2">PT23</strain>
    </source>
</reference>
<organism evidence="1 2">
    <name type="scientific">Pseudomonas syringae pv. tomato</name>
    <dbReference type="NCBI Taxonomy" id="323"/>
    <lineage>
        <taxon>Bacteria</taxon>
        <taxon>Pseudomonadati</taxon>
        <taxon>Pseudomonadota</taxon>
        <taxon>Gammaproteobacteria</taxon>
        <taxon>Pseudomonadales</taxon>
        <taxon>Pseudomonadaceae</taxon>
        <taxon>Pseudomonas</taxon>
    </lineage>
</organism>
<dbReference type="Proteomes" id="UP000189855">
    <property type="component" value="Unassembled WGS sequence"/>
</dbReference>
<sequence>MSVARFYHDDNEPSIFCLHTSAEAIYQVNLYETDISLRWADESAERFTMMKFIVFLQRYAW</sequence>
<protein>
    <submittedName>
        <fullName evidence="1">Uncharacterized protein</fullName>
    </submittedName>
</protein>